<dbReference type="EMBL" id="AKWN02000021">
    <property type="protein sequence ID" value="EMP09503.1"/>
    <property type="molecule type" value="Genomic_DNA"/>
</dbReference>
<dbReference type="BioCyc" id="LINT1193029:G11R4-1123-MONOMER"/>
<evidence type="ECO:0000313" key="3">
    <source>
        <dbReference type="Proteomes" id="UP000012117"/>
    </source>
</evidence>
<reference evidence="2 3" key="1">
    <citation type="submission" date="2013-01" db="EMBL/GenBank/DDBJ databases">
        <authorList>
            <person name="Harkins D.M."/>
            <person name="Durkin A.S."/>
            <person name="Brinkac L.M."/>
            <person name="Haft D.H."/>
            <person name="Selengut J.D."/>
            <person name="Sanka R."/>
            <person name="DePew J."/>
            <person name="Purushe J."/>
            <person name="Picardeau M."/>
            <person name="Werts C."/>
            <person name="Goarant C."/>
            <person name="Vinetz J.M."/>
            <person name="Sutton G.G."/>
            <person name="Nierman W.C."/>
            <person name="Fouts D.E."/>
        </authorList>
    </citation>
    <scope>NUCLEOTIDE SEQUENCE [LARGE SCALE GENOMIC DNA]</scope>
    <source>
        <strain evidence="2 3">200701872</strain>
    </source>
</reference>
<organism evidence="2 3">
    <name type="scientific">Leptospira interrogans serovar Pyrogenes str. 200701872</name>
    <dbReference type="NCBI Taxonomy" id="1193029"/>
    <lineage>
        <taxon>Bacteria</taxon>
        <taxon>Pseudomonadati</taxon>
        <taxon>Spirochaetota</taxon>
        <taxon>Spirochaetia</taxon>
        <taxon>Leptospirales</taxon>
        <taxon>Leptospiraceae</taxon>
        <taxon>Leptospira</taxon>
    </lineage>
</organism>
<proteinExistence type="predicted"/>
<evidence type="ECO:0000313" key="2">
    <source>
        <dbReference type="EMBL" id="EMP09503.1"/>
    </source>
</evidence>
<comment type="caution">
    <text evidence="2">The sequence shown here is derived from an EMBL/GenBank/DDBJ whole genome shotgun (WGS) entry which is preliminary data.</text>
</comment>
<feature type="region of interest" description="Disordered" evidence="1">
    <location>
        <begin position="1"/>
        <end position="40"/>
    </location>
</feature>
<feature type="compositionally biased region" description="Low complexity" evidence="1">
    <location>
        <begin position="21"/>
        <end position="32"/>
    </location>
</feature>
<gene>
    <name evidence="2" type="ORF">LEP1GSC124_1582</name>
</gene>
<sequence>MATSPLLPGSKDMPKRSIANSSVSSSVRSSSSIYPQRYPISRPDKTLSIVADSLPNISTVKSGSEWISLSFLSSRKVESLTSWAESITSTTLVGTLLASPLSFFFSPAFLFLTQPE</sequence>
<name>M6ZSV9_LEPIR</name>
<accession>M6ZSV9</accession>
<dbReference type="Proteomes" id="UP000012117">
    <property type="component" value="Unassembled WGS sequence"/>
</dbReference>
<evidence type="ECO:0000256" key="1">
    <source>
        <dbReference type="SAM" id="MobiDB-lite"/>
    </source>
</evidence>
<dbReference type="AlphaFoldDB" id="M6ZSV9"/>
<protein>
    <submittedName>
        <fullName evidence="2">Uncharacterized protein</fullName>
    </submittedName>
</protein>